<organism evidence="2 3">
    <name type="scientific">Heterorhabditis bacteriophora</name>
    <name type="common">Entomopathogenic nematode worm</name>
    <dbReference type="NCBI Taxonomy" id="37862"/>
    <lineage>
        <taxon>Eukaryota</taxon>
        <taxon>Metazoa</taxon>
        <taxon>Ecdysozoa</taxon>
        <taxon>Nematoda</taxon>
        <taxon>Chromadorea</taxon>
        <taxon>Rhabditida</taxon>
        <taxon>Rhabditina</taxon>
        <taxon>Rhabditomorpha</taxon>
        <taxon>Strongyloidea</taxon>
        <taxon>Heterorhabditidae</taxon>
        <taxon>Heterorhabditis</taxon>
    </lineage>
</organism>
<feature type="compositionally biased region" description="Basic and acidic residues" evidence="1">
    <location>
        <begin position="1"/>
        <end position="16"/>
    </location>
</feature>
<dbReference type="WBParaSite" id="Hba_16029">
    <property type="protein sequence ID" value="Hba_16029"/>
    <property type="gene ID" value="Hba_16029"/>
</dbReference>
<sequence>MEREESRPISAVDKDQQPVLSLQNPVQPQMNRANPYAIILNIVNLGYGNSMLVGYSSSVAQLLKADRSASSVADGFAFCSLPDCKTMAPNIINKNDRYFWQFININHIFN</sequence>
<name>A0A1I7XER8_HETBA</name>
<keyword evidence="2" id="KW-1185">Reference proteome</keyword>
<evidence type="ECO:0000313" key="2">
    <source>
        <dbReference type="Proteomes" id="UP000095283"/>
    </source>
</evidence>
<feature type="region of interest" description="Disordered" evidence="1">
    <location>
        <begin position="1"/>
        <end position="25"/>
    </location>
</feature>
<dbReference type="Proteomes" id="UP000095283">
    <property type="component" value="Unplaced"/>
</dbReference>
<protein>
    <submittedName>
        <fullName evidence="3">Major facilitator superfamily protein</fullName>
    </submittedName>
</protein>
<dbReference type="AlphaFoldDB" id="A0A1I7XER8"/>
<evidence type="ECO:0000313" key="3">
    <source>
        <dbReference type="WBParaSite" id="Hba_16029"/>
    </source>
</evidence>
<accession>A0A1I7XER8</accession>
<reference evidence="3" key="1">
    <citation type="submission" date="2016-11" db="UniProtKB">
        <authorList>
            <consortium name="WormBaseParasite"/>
        </authorList>
    </citation>
    <scope>IDENTIFICATION</scope>
</reference>
<evidence type="ECO:0000256" key="1">
    <source>
        <dbReference type="SAM" id="MobiDB-lite"/>
    </source>
</evidence>
<proteinExistence type="predicted"/>